<feature type="domain" description="DUF6816" evidence="2">
    <location>
        <begin position="95"/>
        <end position="292"/>
    </location>
</feature>
<dbReference type="InterPro" id="IPR049213">
    <property type="entry name" value="DUF6816"/>
</dbReference>
<dbReference type="AlphaFoldDB" id="A0A7S0L9L4"/>
<evidence type="ECO:0000259" key="2">
    <source>
        <dbReference type="Pfam" id="PF20670"/>
    </source>
</evidence>
<feature type="signal peptide" evidence="1">
    <location>
        <begin position="1"/>
        <end position="19"/>
    </location>
</feature>
<sequence>MHALASAPLILLHAVAVLGLAPGKPSRRMLLATVSGYISQQSIGPAPGVPLASAMVNPSAVRGNGGAVSSWGESWSSTCAWSSNPPPLSSVASLPCWLEGRWRVQSNVQDVTFPLGRNFINDAVPGVRMASVLMLPNVGNTPAFDLTFSRDKNGAVQVDQSERVQALLEAFWPDARVVSVEQAAEAGRTRLWYDSPSRRGERKQQSVDLRECSDEGELVAGGRYFEQQVYQQDNIEQGVRGFYTVLNTFERDGERGVKWSQRVAAFLQPTDSRYMDAMGRPVAFYDYTFKMSPLGGQVSACDTTAS</sequence>
<gene>
    <name evidence="3" type="ORF">CPEL01642_LOCUS8473</name>
</gene>
<feature type="chain" id="PRO_5031278582" description="DUF6816 domain-containing protein" evidence="1">
    <location>
        <begin position="20"/>
        <end position="306"/>
    </location>
</feature>
<evidence type="ECO:0000313" key="3">
    <source>
        <dbReference type="EMBL" id="CAD8605138.1"/>
    </source>
</evidence>
<keyword evidence="1" id="KW-0732">Signal</keyword>
<dbReference type="EMBL" id="HBEY01017488">
    <property type="protein sequence ID" value="CAD8605138.1"/>
    <property type="molecule type" value="Transcribed_RNA"/>
</dbReference>
<dbReference type="Pfam" id="PF20670">
    <property type="entry name" value="DUF6816"/>
    <property type="match status" value="1"/>
</dbReference>
<proteinExistence type="predicted"/>
<organism evidence="3">
    <name type="scientific">Coccolithus braarudii</name>
    <dbReference type="NCBI Taxonomy" id="221442"/>
    <lineage>
        <taxon>Eukaryota</taxon>
        <taxon>Haptista</taxon>
        <taxon>Haptophyta</taxon>
        <taxon>Prymnesiophyceae</taxon>
        <taxon>Coccolithales</taxon>
        <taxon>Coccolithaceae</taxon>
        <taxon>Coccolithus</taxon>
    </lineage>
</organism>
<reference evidence="3" key="1">
    <citation type="submission" date="2021-01" db="EMBL/GenBank/DDBJ databases">
        <authorList>
            <person name="Corre E."/>
            <person name="Pelletier E."/>
            <person name="Niang G."/>
            <person name="Scheremetjew M."/>
            <person name="Finn R."/>
            <person name="Kale V."/>
            <person name="Holt S."/>
            <person name="Cochrane G."/>
            <person name="Meng A."/>
            <person name="Brown T."/>
            <person name="Cohen L."/>
        </authorList>
    </citation>
    <scope>NUCLEOTIDE SEQUENCE</scope>
    <source>
        <strain evidence="3">PLY182g</strain>
    </source>
</reference>
<accession>A0A7S0L9L4</accession>
<protein>
    <recommendedName>
        <fullName evidence="2">DUF6816 domain-containing protein</fullName>
    </recommendedName>
</protein>
<name>A0A7S0L9L4_9EUKA</name>
<evidence type="ECO:0000256" key="1">
    <source>
        <dbReference type="SAM" id="SignalP"/>
    </source>
</evidence>